<dbReference type="InterPro" id="IPR006630">
    <property type="entry name" value="La_HTH"/>
</dbReference>
<evidence type="ECO:0000256" key="3">
    <source>
        <dbReference type="SAM" id="MobiDB-lite"/>
    </source>
</evidence>
<feature type="compositionally biased region" description="Basic residues" evidence="3">
    <location>
        <begin position="111"/>
        <end position="120"/>
    </location>
</feature>
<dbReference type="GeneID" id="115734282"/>
<dbReference type="SUPFAM" id="SSF46785">
    <property type="entry name" value="Winged helix' DNA-binding domain"/>
    <property type="match status" value="1"/>
</dbReference>
<gene>
    <name evidence="6" type="primary">LOC115734282</name>
</gene>
<evidence type="ECO:0000259" key="4">
    <source>
        <dbReference type="PROSITE" id="PS50961"/>
    </source>
</evidence>
<feature type="compositionally biased region" description="Polar residues" evidence="3">
    <location>
        <begin position="623"/>
        <end position="634"/>
    </location>
</feature>
<accession>A0A8B8NFP1</accession>
<dbReference type="KEGG" id="rarg:115734282"/>
<reference evidence="6" key="1">
    <citation type="submission" date="2025-08" db="UniProtKB">
        <authorList>
            <consortium name="RefSeq"/>
        </authorList>
    </citation>
    <scope>IDENTIFICATION</scope>
    <source>
        <tissue evidence="6">Leaf</tissue>
    </source>
</reference>
<dbReference type="SMART" id="SM00684">
    <property type="entry name" value="DM15"/>
    <property type="match status" value="3"/>
</dbReference>
<protein>
    <submittedName>
        <fullName evidence="6">La-related protein 1A isoform X1</fullName>
    </submittedName>
</protein>
<dbReference type="GO" id="GO:0048255">
    <property type="term" value="P:mRNA stabilization"/>
    <property type="evidence" value="ECO:0007669"/>
    <property type="project" value="InterPro"/>
</dbReference>
<dbReference type="Gene3D" id="1.10.10.10">
    <property type="entry name" value="Winged helix-like DNA-binding domain superfamily/Winged helix DNA-binding domain"/>
    <property type="match status" value="1"/>
</dbReference>
<dbReference type="Pfam" id="PF05383">
    <property type="entry name" value="La"/>
    <property type="match status" value="1"/>
</dbReference>
<evidence type="ECO:0000256" key="1">
    <source>
        <dbReference type="ARBA" id="ARBA00022884"/>
    </source>
</evidence>
<dbReference type="AlphaFoldDB" id="A0A8B8NFP1"/>
<feature type="compositionally biased region" description="Low complexity" evidence="3">
    <location>
        <begin position="39"/>
        <end position="54"/>
    </location>
</feature>
<evidence type="ECO:0000313" key="5">
    <source>
        <dbReference type="Proteomes" id="UP000827889"/>
    </source>
</evidence>
<feature type="compositionally biased region" description="Polar residues" evidence="3">
    <location>
        <begin position="642"/>
        <end position="662"/>
    </location>
</feature>
<dbReference type="PROSITE" id="PS50961">
    <property type="entry name" value="HTH_LA"/>
    <property type="match status" value="1"/>
</dbReference>
<name>A0A8B8NFP1_9MYRT</name>
<feature type="region of interest" description="Disordered" evidence="3">
    <location>
        <begin position="620"/>
        <end position="662"/>
    </location>
</feature>
<evidence type="ECO:0000256" key="2">
    <source>
        <dbReference type="PROSITE-ProRule" id="PRU00332"/>
    </source>
</evidence>
<dbReference type="CDD" id="cd07323">
    <property type="entry name" value="LAM"/>
    <property type="match status" value="1"/>
</dbReference>
<dbReference type="InterPro" id="IPR036390">
    <property type="entry name" value="WH_DNA-bd_sf"/>
</dbReference>
<dbReference type="SMART" id="SM00715">
    <property type="entry name" value="LA"/>
    <property type="match status" value="1"/>
</dbReference>
<feature type="region of interest" description="Disordered" evidence="3">
    <location>
        <begin position="1"/>
        <end position="141"/>
    </location>
</feature>
<organism evidence="5 6">
    <name type="scientific">Rhodamnia argentea</name>
    <dbReference type="NCBI Taxonomy" id="178133"/>
    <lineage>
        <taxon>Eukaryota</taxon>
        <taxon>Viridiplantae</taxon>
        <taxon>Streptophyta</taxon>
        <taxon>Embryophyta</taxon>
        <taxon>Tracheophyta</taxon>
        <taxon>Spermatophyta</taxon>
        <taxon>Magnoliopsida</taxon>
        <taxon>eudicotyledons</taxon>
        <taxon>Gunneridae</taxon>
        <taxon>Pentapetalae</taxon>
        <taxon>rosids</taxon>
        <taxon>malvids</taxon>
        <taxon>Myrtales</taxon>
        <taxon>Myrtaceae</taxon>
        <taxon>Myrtoideae</taxon>
        <taxon>Myrteae</taxon>
        <taxon>Australasian group</taxon>
        <taxon>Rhodamnia</taxon>
    </lineage>
</organism>
<dbReference type="InterPro" id="IPR045180">
    <property type="entry name" value="La_dom_prot"/>
</dbReference>
<dbReference type="Proteomes" id="UP000827889">
    <property type="component" value="Chromosome 6"/>
</dbReference>
<feature type="compositionally biased region" description="Low complexity" evidence="3">
    <location>
        <begin position="93"/>
        <end position="110"/>
    </location>
</feature>
<dbReference type="OrthoDB" id="340227at2759"/>
<feature type="domain" description="HTH La-type RNA-binding" evidence="4">
    <location>
        <begin position="305"/>
        <end position="394"/>
    </location>
</feature>
<feature type="region of interest" description="Disordered" evidence="3">
    <location>
        <begin position="393"/>
        <end position="413"/>
    </location>
</feature>
<dbReference type="RefSeq" id="XP_030520854.1">
    <property type="nucleotide sequence ID" value="XM_030664994.2"/>
</dbReference>
<feature type="compositionally biased region" description="Polar residues" evidence="3">
    <location>
        <begin position="699"/>
        <end position="708"/>
    </location>
</feature>
<feature type="compositionally biased region" description="Basic and acidic residues" evidence="3">
    <location>
        <begin position="393"/>
        <end position="404"/>
    </location>
</feature>
<dbReference type="PANTHER" id="PTHR22792:SF101">
    <property type="entry name" value="LA-RELATED PROTEIN 1A"/>
    <property type="match status" value="1"/>
</dbReference>
<dbReference type="Pfam" id="PF21071">
    <property type="entry name" value="LARP1_HEAT"/>
    <property type="match status" value="1"/>
</dbReference>
<keyword evidence="5" id="KW-1185">Reference proteome</keyword>
<keyword evidence="1 2" id="KW-0694">RNA-binding</keyword>
<dbReference type="PANTHER" id="PTHR22792">
    <property type="entry name" value="LUPUS LA PROTEIN-RELATED"/>
    <property type="match status" value="1"/>
</dbReference>
<dbReference type="InterPro" id="IPR036388">
    <property type="entry name" value="WH-like_DNA-bd_sf"/>
</dbReference>
<feature type="region of interest" description="Disordered" evidence="3">
    <location>
        <begin position="683"/>
        <end position="708"/>
    </location>
</feature>
<sequence length="894" mass="99295">MIEGLPRLLARSEAMVTAENESVDEQKELGGPKSPWKTPAPAAPAADGTPADAPVMGAESWPALGNAPAWTKSVESPEKPPASVASGKGAPTQAAQSKSQGSGNSNSQKHSSPRHQKSGSKRNPNGGPPFPVQLQYGQSPTPPFYHTLVPVPHMGMPGYVCHPRPGPFPSVETPLVKSGGEMPGQPFIPAASGVNPSRSQPLPQGDPNACAVNFSNRRPNMQRSGGTSQPWNHRAFGPGETIPVQQVVGPRTYFRAPFYGPAPGFMVGPGFPGPSSICYVPFAPRGPYPPHFVSHPVNPGASTLPPETLALKSSIIKQIEYYFSDENLQNDNYLIELLDEQGWVSISEIANFRRVQKMCTNIEFILYALQSSSTIEVKGDNIRKRDEWSKWVRKRNESTSKAETPKSQLGVDSFVDSDATEDKAESLLQGSRATHPSCDAECNLNGKTCQSAVKCLNHATSTTFPDDVRETESTTLGDYVRQRNQAPSVTSRNVNASDLSDDFSSTFMLDEELELEQSTVKRDDLSLIRRVDDEEDDIGYDHDVQRLVIVTQNGRIGKCYETGGNESKSIPRELASAIDEGLYFYEQELEKKQSNRRKNDCLENGSGKCGPGVSNFKLGEHFATSSSPGESGLSNARRKQNKSTSKQHASFKQRFFSSNFRNHGTAPSTVGVISESPPSNSFGYFFGSTPPENHGPRSSKLSNSPHGNLSGCSPPVGSMPKSFPPFQHPSHRLLEENGFKQQMYLKYRKRCLNDRKKSGIGCSEEMNTLYRFWSYFLRDMFVPSMYEEFRKVALEDAAANYCYGLECLFRFYSYGLEKEFREDLYKDFEKLTLDFYHKGNLYGLEKYWAFHHYRNQKDPIKKLPDLERLLLEEYRTLDDFRAKEKANITKEVGH</sequence>
<dbReference type="InterPro" id="IPR006607">
    <property type="entry name" value="DM15"/>
</dbReference>
<evidence type="ECO:0000313" key="6">
    <source>
        <dbReference type="RefSeq" id="XP_030520854.1"/>
    </source>
</evidence>
<dbReference type="GO" id="GO:0000339">
    <property type="term" value="F:RNA cap binding"/>
    <property type="evidence" value="ECO:0007669"/>
    <property type="project" value="InterPro"/>
</dbReference>
<proteinExistence type="predicted"/>